<feature type="region of interest" description="Disordered" evidence="1">
    <location>
        <begin position="60"/>
        <end position="87"/>
    </location>
</feature>
<accession>A0A563VLK1</accession>
<keyword evidence="4" id="KW-1185">Reference proteome</keyword>
<feature type="signal peptide" evidence="2">
    <location>
        <begin position="1"/>
        <end position="23"/>
    </location>
</feature>
<dbReference type="RefSeq" id="WP_144864006.1">
    <property type="nucleotide sequence ID" value="NZ_LR213776.1"/>
</dbReference>
<evidence type="ECO:0000256" key="1">
    <source>
        <dbReference type="SAM" id="MobiDB-lite"/>
    </source>
</evidence>
<protein>
    <recommendedName>
        <fullName evidence="5">Autotransporter domain-containing protein</fullName>
    </recommendedName>
</protein>
<keyword evidence="2" id="KW-0732">Signal</keyword>
<reference evidence="3 4" key="1">
    <citation type="submission" date="2019-01" db="EMBL/GenBank/DDBJ databases">
        <authorList>
            <person name="Brito A."/>
        </authorList>
    </citation>
    <scope>NUCLEOTIDE SEQUENCE [LARGE SCALE GENOMIC DNA]</scope>
    <source>
        <strain evidence="3">1</strain>
    </source>
</reference>
<proteinExistence type="predicted"/>
<evidence type="ECO:0000256" key="2">
    <source>
        <dbReference type="SAM" id="SignalP"/>
    </source>
</evidence>
<dbReference type="OrthoDB" id="557970at2"/>
<organism evidence="3 4">
    <name type="scientific">Hyella patelloides LEGE 07179</name>
    <dbReference type="NCBI Taxonomy" id="945734"/>
    <lineage>
        <taxon>Bacteria</taxon>
        <taxon>Bacillati</taxon>
        <taxon>Cyanobacteriota</taxon>
        <taxon>Cyanophyceae</taxon>
        <taxon>Pleurocapsales</taxon>
        <taxon>Hyellaceae</taxon>
        <taxon>Hyella</taxon>
    </lineage>
</organism>
<evidence type="ECO:0008006" key="5">
    <source>
        <dbReference type="Google" id="ProtNLM"/>
    </source>
</evidence>
<dbReference type="EMBL" id="CAACVJ010000046">
    <property type="protein sequence ID" value="VEP12227.1"/>
    <property type="molecule type" value="Genomic_DNA"/>
</dbReference>
<dbReference type="Proteomes" id="UP000320055">
    <property type="component" value="Unassembled WGS sequence"/>
</dbReference>
<dbReference type="AlphaFoldDB" id="A0A563VLK1"/>
<sequence>MRIVNLICLSAILLPLTELSVEARTIETTADNIKNQNLSVRKADFIEQNQWTTKASSLLAQAENEASDRPQDIANGSWSNSDEEEEPTETLFQLQQIGRRDFAPNRGAPGFTMANPYGFGADGGNAYVGIGFTPNSRNGAGFDQDDPDGVIGFGIGVGNARKAVGFELNYTMAGFGENRDFGTGGFSAKLHRTISTGWGIAAGWNGFLNIGDENDFQDSLYLATTKIFSTRENLNSAFSRVALTVGAGNGQFRTEQAIEDDEEGFNVFGSLAFRIARPVSGIIEWTGQDLAVGTSISPFKTVPVTFNLGLRDITGAGDGARFVLGVGAGF</sequence>
<gene>
    <name evidence="3" type="ORF">H1P_140010</name>
</gene>
<feature type="chain" id="PRO_5021785584" description="Autotransporter domain-containing protein" evidence="2">
    <location>
        <begin position="24"/>
        <end position="330"/>
    </location>
</feature>
<evidence type="ECO:0000313" key="4">
    <source>
        <dbReference type="Proteomes" id="UP000320055"/>
    </source>
</evidence>
<name>A0A563VLK1_9CYAN</name>
<evidence type="ECO:0000313" key="3">
    <source>
        <dbReference type="EMBL" id="VEP12227.1"/>
    </source>
</evidence>